<dbReference type="PROSITE" id="PS00671">
    <property type="entry name" value="D_2_HYDROXYACID_DH_3"/>
    <property type="match status" value="1"/>
</dbReference>
<evidence type="ECO:0000256" key="3">
    <source>
        <dbReference type="ARBA" id="ARBA00023027"/>
    </source>
</evidence>
<keyword evidence="3" id="KW-0520">NAD</keyword>
<protein>
    <submittedName>
        <fullName evidence="7">Glycerate dehydrogenase</fullName>
    </submittedName>
</protein>
<dbReference type="PROSITE" id="PS00670">
    <property type="entry name" value="D_2_HYDROXYACID_DH_2"/>
    <property type="match status" value="1"/>
</dbReference>
<dbReference type="Gene3D" id="3.40.50.720">
    <property type="entry name" value="NAD(P)-binding Rossmann-like Domain"/>
    <property type="match status" value="2"/>
</dbReference>
<keyword evidence="8" id="KW-1185">Reference proteome</keyword>
<dbReference type="OrthoDB" id="9805416at2"/>
<feature type="domain" description="D-isomer specific 2-hydroxyacid dehydrogenase catalytic" evidence="5">
    <location>
        <begin position="26"/>
        <end position="310"/>
    </location>
</feature>
<evidence type="ECO:0000256" key="2">
    <source>
        <dbReference type="ARBA" id="ARBA00023002"/>
    </source>
</evidence>
<dbReference type="Pfam" id="PF02826">
    <property type="entry name" value="2-Hacid_dh_C"/>
    <property type="match status" value="1"/>
</dbReference>
<reference evidence="7 8" key="1">
    <citation type="submission" date="2018-08" db="EMBL/GenBank/DDBJ databases">
        <title>Genomic Encyclopedia of Type Strains, Phase III (KMG-III): the genomes of soil and plant-associated and newly described type strains.</title>
        <authorList>
            <person name="Whitman W."/>
        </authorList>
    </citation>
    <scope>NUCLEOTIDE SEQUENCE [LARGE SCALE GENOMIC DNA]</scope>
    <source>
        <strain evidence="7 8">CECT 7375</strain>
    </source>
</reference>
<dbReference type="EMBL" id="QUNG01000002">
    <property type="protein sequence ID" value="REG85679.1"/>
    <property type="molecule type" value="Genomic_DNA"/>
</dbReference>
<evidence type="ECO:0000313" key="8">
    <source>
        <dbReference type="Proteomes" id="UP000256542"/>
    </source>
</evidence>
<dbReference type="InterPro" id="IPR050418">
    <property type="entry name" value="D-iso_2-hydroxyacid_DH_PdxB"/>
</dbReference>
<dbReference type="InterPro" id="IPR006139">
    <property type="entry name" value="D-isomer_2_OHA_DH_cat_dom"/>
</dbReference>
<evidence type="ECO:0000313" key="7">
    <source>
        <dbReference type="EMBL" id="REG85679.1"/>
    </source>
</evidence>
<evidence type="ECO:0000259" key="6">
    <source>
        <dbReference type="Pfam" id="PF02826"/>
    </source>
</evidence>
<dbReference type="PANTHER" id="PTHR43761">
    <property type="entry name" value="D-ISOMER SPECIFIC 2-HYDROXYACID DEHYDROGENASE FAMILY PROTEIN (AFU_ORTHOLOGUE AFUA_1G13630)"/>
    <property type="match status" value="1"/>
</dbReference>
<proteinExistence type="inferred from homology"/>
<comment type="caution">
    <text evidence="7">The sequence shown here is derived from an EMBL/GenBank/DDBJ whole genome shotgun (WGS) entry which is preliminary data.</text>
</comment>
<keyword evidence="2 4" id="KW-0560">Oxidoreductase</keyword>
<gene>
    <name evidence="7" type="ORF">DFP81_102212</name>
</gene>
<dbReference type="PANTHER" id="PTHR43761:SF1">
    <property type="entry name" value="D-ISOMER SPECIFIC 2-HYDROXYACID DEHYDROGENASE CATALYTIC DOMAIN-CONTAINING PROTEIN-RELATED"/>
    <property type="match status" value="1"/>
</dbReference>
<dbReference type="CDD" id="cd12162">
    <property type="entry name" value="2-Hacid_dh_4"/>
    <property type="match status" value="1"/>
</dbReference>
<dbReference type="RefSeq" id="WP_115896462.1">
    <property type="nucleotide sequence ID" value="NZ_QUNG01000002.1"/>
</dbReference>
<dbReference type="AlphaFoldDB" id="A0A3E0DVK9"/>
<dbReference type="InterPro" id="IPR036291">
    <property type="entry name" value="NAD(P)-bd_dom_sf"/>
</dbReference>
<organism evidence="7 8">
    <name type="scientific">Marinomonas pollencensis</name>
    <dbReference type="NCBI Taxonomy" id="491954"/>
    <lineage>
        <taxon>Bacteria</taxon>
        <taxon>Pseudomonadati</taxon>
        <taxon>Pseudomonadota</taxon>
        <taxon>Gammaproteobacteria</taxon>
        <taxon>Oceanospirillales</taxon>
        <taxon>Oceanospirillaceae</taxon>
        <taxon>Marinomonas</taxon>
    </lineage>
</organism>
<dbReference type="Pfam" id="PF00389">
    <property type="entry name" value="2-Hacid_dh"/>
    <property type="match status" value="1"/>
</dbReference>
<dbReference type="InterPro" id="IPR006140">
    <property type="entry name" value="D-isomer_DH_NAD-bd"/>
</dbReference>
<evidence type="ECO:0000256" key="4">
    <source>
        <dbReference type="RuleBase" id="RU003719"/>
    </source>
</evidence>
<dbReference type="Proteomes" id="UP000256542">
    <property type="component" value="Unassembled WGS sequence"/>
</dbReference>
<name>A0A3E0DVK9_9GAMM</name>
<evidence type="ECO:0000256" key="1">
    <source>
        <dbReference type="ARBA" id="ARBA00005854"/>
    </source>
</evidence>
<feature type="domain" description="D-isomer specific 2-hydroxyacid dehydrogenase NAD-binding" evidence="6">
    <location>
        <begin position="106"/>
        <end position="286"/>
    </location>
</feature>
<dbReference type="GO" id="GO:0051287">
    <property type="term" value="F:NAD binding"/>
    <property type="evidence" value="ECO:0007669"/>
    <property type="project" value="InterPro"/>
</dbReference>
<dbReference type="InterPro" id="IPR029753">
    <property type="entry name" value="D-isomer_DH_CS"/>
</dbReference>
<accession>A0A3E0DVK9</accession>
<dbReference type="SUPFAM" id="SSF52283">
    <property type="entry name" value="Formate/glycerate dehydrogenase catalytic domain-like"/>
    <property type="match status" value="1"/>
</dbReference>
<dbReference type="GO" id="GO:0016616">
    <property type="term" value="F:oxidoreductase activity, acting on the CH-OH group of donors, NAD or NADP as acceptor"/>
    <property type="evidence" value="ECO:0007669"/>
    <property type="project" value="InterPro"/>
</dbReference>
<sequence>MKAVFLDRGSFPKSVIIDYPDCVTQIVEFDNTQPQDVIPRIHDADIVLSNKVVLDRAAIESAKQLKLVQVMATGTNNLDKLACEENSVRVQNVDGYSAISVPEHTFSLLLALRRNLTSYLEDVKQGRWAEAEFFCFLDYPIQDLANSTMAIIGQGNLGAKVAQIAKAFSMEVIFVEHKNASQIRPGYTPFEQALEMADVVSLHCPLTENTANLLSYDEFERMKPSAVLLNTSRGGLVDEDALVDALTSHKIAAAGFDVASQEPMPADHPLQALTQLPNFLLTPHIAWASNEAMQSLVNIGMAKIQQFSEQQQ</sequence>
<dbReference type="SUPFAM" id="SSF51735">
    <property type="entry name" value="NAD(P)-binding Rossmann-fold domains"/>
    <property type="match status" value="1"/>
</dbReference>
<comment type="similarity">
    <text evidence="1 4">Belongs to the D-isomer specific 2-hydroxyacid dehydrogenase family.</text>
</comment>
<evidence type="ECO:0000259" key="5">
    <source>
        <dbReference type="Pfam" id="PF00389"/>
    </source>
</evidence>